<dbReference type="InterPro" id="IPR038508">
    <property type="entry name" value="ArfGAP_dom_sf"/>
</dbReference>
<dbReference type="InterPro" id="IPR037278">
    <property type="entry name" value="ARFGAP/RecO"/>
</dbReference>
<dbReference type="GeneID" id="102374120"/>
<proteinExistence type="predicted"/>
<dbReference type="AlphaFoldDB" id="A0A3Q0FPE7"/>
<evidence type="ECO:0000313" key="6">
    <source>
        <dbReference type="Proteomes" id="UP000189705"/>
    </source>
</evidence>
<dbReference type="GO" id="GO:0031410">
    <property type="term" value="C:cytoplasmic vesicle"/>
    <property type="evidence" value="ECO:0007669"/>
    <property type="project" value="TreeGrafter"/>
</dbReference>
<reference evidence="7" key="1">
    <citation type="submission" date="2025-08" db="UniProtKB">
        <authorList>
            <consortium name="RefSeq"/>
        </authorList>
    </citation>
    <scope>IDENTIFICATION</scope>
</reference>
<sequence length="301" mass="31235">MTTFTEAEVLFLQSRGNEACRKVWLGTFDPRTSLLPDSRDPQKVKDFLQDKYEKKRWYLLPDQAKAVPPPTSQSCLPEAKPAPSLLGDSGTLLPDAGVSQPPPSQHWTPQTTKKPSTDLLADIGGDPFAAPQPSPAFAAFPAFGIGGVSPSAFGTSPPSQPAQILDLSGAPGSIFQPLSQPSPAPAYGAFTNPFASPPPARPSTNPFQANGLTPGVAFSVGSPSGFVTPQASPAPGAFPTPFQASIFSQPAPLGPQPNGSSFGLGATKVGQPVSVSTNPFLTTAPATTHFVVKHPATNPFL</sequence>
<dbReference type="RefSeq" id="XP_025049531.1">
    <property type="nucleotide sequence ID" value="XM_025193746.1"/>
</dbReference>
<evidence type="ECO:0000256" key="2">
    <source>
        <dbReference type="ARBA" id="ARBA00022737"/>
    </source>
</evidence>
<keyword evidence="3" id="KW-0863">Zinc-finger</keyword>
<accession>A0A3Q0FPE7</accession>
<keyword evidence="6" id="KW-1185">Reference proteome</keyword>
<dbReference type="GO" id="GO:0007289">
    <property type="term" value="P:spermatid nucleus differentiation"/>
    <property type="evidence" value="ECO:0007669"/>
    <property type="project" value="TreeGrafter"/>
</dbReference>
<dbReference type="CTD" id="3268"/>
<dbReference type="PANTHER" id="PTHR46134:SF4">
    <property type="entry name" value="ARF-GAP DOMAIN AND FG REPEAT-CONTAINING PROTEIN 2"/>
    <property type="match status" value="1"/>
</dbReference>
<keyword evidence="1" id="KW-0479">Metal-binding</keyword>
<feature type="region of interest" description="Disordered" evidence="5">
    <location>
        <begin position="63"/>
        <end position="131"/>
    </location>
</feature>
<evidence type="ECO:0000256" key="1">
    <source>
        <dbReference type="ARBA" id="ARBA00022723"/>
    </source>
</evidence>
<feature type="compositionally biased region" description="Polar residues" evidence="5">
    <location>
        <begin position="105"/>
        <end position="114"/>
    </location>
</feature>
<organism evidence="6 7">
    <name type="scientific">Alligator sinensis</name>
    <name type="common">Chinese alligator</name>
    <dbReference type="NCBI Taxonomy" id="38654"/>
    <lineage>
        <taxon>Eukaryota</taxon>
        <taxon>Metazoa</taxon>
        <taxon>Chordata</taxon>
        <taxon>Craniata</taxon>
        <taxon>Vertebrata</taxon>
        <taxon>Euteleostomi</taxon>
        <taxon>Archelosauria</taxon>
        <taxon>Archosauria</taxon>
        <taxon>Crocodylia</taxon>
        <taxon>Alligatoridae</taxon>
        <taxon>Alligatorinae</taxon>
        <taxon>Alligator</taxon>
    </lineage>
</organism>
<evidence type="ECO:0000313" key="7">
    <source>
        <dbReference type="RefSeq" id="XP_025049531.1"/>
    </source>
</evidence>
<dbReference type="PANTHER" id="PTHR46134">
    <property type="entry name" value="DRONGO, ISOFORM F"/>
    <property type="match status" value="1"/>
</dbReference>
<keyword evidence="4" id="KW-0862">Zinc</keyword>
<feature type="region of interest" description="Disordered" evidence="5">
    <location>
        <begin position="151"/>
        <end position="207"/>
    </location>
</feature>
<dbReference type="GO" id="GO:0016020">
    <property type="term" value="C:membrane"/>
    <property type="evidence" value="ECO:0007669"/>
    <property type="project" value="TreeGrafter"/>
</dbReference>
<dbReference type="GO" id="GO:0045109">
    <property type="term" value="P:intermediate filament organization"/>
    <property type="evidence" value="ECO:0007669"/>
    <property type="project" value="TreeGrafter"/>
</dbReference>
<dbReference type="Gene3D" id="1.10.220.150">
    <property type="entry name" value="Arf GTPase activating protein"/>
    <property type="match status" value="1"/>
</dbReference>
<keyword evidence="2" id="KW-0677">Repeat</keyword>
<name>A0A3Q0FPE7_ALLSI</name>
<evidence type="ECO:0000256" key="5">
    <source>
        <dbReference type="SAM" id="MobiDB-lite"/>
    </source>
</evidence>
<dbReference type="Proteomes" id="UP000189705">
    <property type="component" value="Unplaced"/>
</dbReference>
<evidence type="ECO:0000256" key="3">
    <source>
        <dbReference type="ARBA" id="ARBA00022771"/>
    </source>
</evidence>
<dbReference type="GO" id="GO:0008270">
    <property type="term" value="F:zinc ion binding"/>
    <property type="evidence" value="ECO:0007669"/>
    <property type="project" value="UniProtKB-KW"/>
</dbReference>
<dbReference type="SUPFAM" id="SSF57863">
    <property type="entry name" value="ArfGap/RecO-like zinc finger"/>
    <property type="match status" value="1"/>
</dbReference>
<dbReference type="GO" id="GO:0001675">
    <property type="term" value="P:acrosome assembly"/>
    <property type="evidence" value="ECO:0007669"/>
    <property type="project" value="TreeGrafter"/>
</dbReference>
<dbReference type="InterPro" id="IPR052248">
    <property type="entry name" value="Arf-GAP_FG-repeat_protein"/>
</dbReference>
<protein>
    <submittedName>
        <fullName evidence="7">Arf-GAP domain and FG repeat-containing protein 2 isoform X3</fullName>
    </submittedName>
</protein>
<gene>
    <name evidence="7" type="primary">AGFG2</name>
</gene>
<evidence type="ECO:0000256" key="4">
    <source>
        <dbReference type="ARBA" id="ARBA00022833"/>
    </source>
</evidence>